<protein>
    <submittedName>
        <fullName evidence="2">DUF2079 domain-containing protein</fullName>
    </submittedName>
</protein>
<feature type="transmembrane region" description="Helical" evidence="1">
    <location>
        <begin position="88"/>
        <end position="110"/>
    </location>
</feature>
<feature type="transmembrane region" description="Helical" evidence="1">
    <location>
        <begin position="199"/>
        <end position="220"/>
    </location>
</feature>
<gene>
    <name evidence="2" type="ORF">NJ959_19950</name>
</gene>
<feature type="transmembrane region" description="Helical" evidence="1">
    <location>
        <begin position="163"/>
        <end position="192"/>
    </location>
</feature>
<dbReference type="InterPro" id="IPR018650">
    <property type="entry name" value="STSV1_Orf64"/>
</dbReference>
<sequence>MKEKEFQLSAVIFAIAAVSALILFACSSLRHILFQSTAFDLGYFDQATYLISQGETPIVSFWGYHFMGGHADWILYGVAFLYKIYPSVYWLFAIQAVALALGALPTFYLAIQAGLQKSQATAIAWVYLLYPLIFNLNLFDFHGEVIALPAMLGAVLAARNNRIGWFCLALILIFGCRDGLSLTVAAMGLWLLVFEKKRLSGSIALSAGIAWFLIVTQVVIPHFRPNGVEAVGRYAFLGDSLLEIVKNILLKPGLVLEKIFTLPNLEYLALLLAPIIWGLSPQHLTPLVGAIPTLLMNLITDYQAQKDLIHQYSLPAIPFLLLAVISSLAAGRGSIQNRRVIILWSLVAFIALAKFGYFGSKYLESIDTWKATREAISQIKTKGGVLVPAQVAPHLTHRSVVKLTTEGSELANLTEFDYVLLNLRHPGWGSNPQVVGSLLARMKNEPEFQVISQRDDVYLFGRKSTLLIP</sequence>
<keyword evidence="1" id="KW-0812">Transmembrane</keyword>
<name>A0AAE3GU04_9CYAN</name>
<feature type="transmembrane region" description="Helical" evidence="1">
    <location>
        <begin position="6"/>
        <end position="26"/>
    </location>
</feature>
<evidence type="ECO:0000313" key="2">
    <source>
        <dbReference type="EMBL" id="MCP2730705.1"/>
    </source>
</evidence>
<feature type="transmembrane region" description="Helical" evidence="1">
    <location>
        <begin position="122"/>
        <end position="143"/>
    </location>
</feature>
<keyword evidence="3" id="KW-1185">Reference proteome</keyword>
<dbReference type="RefSeq" id="WP_254013459.1">
    <property type="nucleotide sequence ID" value="NZ_JAMZMM010000232.1"/>
</dbReference>
<accession>A0AAE3GU04</accession>
<comment type="caution">
    <text evidence="2">The sequence shown here is derived from an EMBL/GenBank/DDBJ whole genome shotgun (WGS) entry which is preliminary data.</text>
</comment>
<keyword evidence="1" id="KW-0472">Membrane</keyword>
<keyword evidence="1" id="KW-1133">Transmembrane helix</keyword>
<dbReference type="EMBL" id="JAMZMM010000232">
    <property type="protein sequence ID" value="MCP2730705.1"/>
    <property type="molecule type" value="Genomic_DNA"/>
</dbReference>
<dbReference type="PROSITE" id="PS51257">
    <property type="entry name" value="PROKAR_LIPOPROTEIN"/>
    <property type="match status" value="1"/>
</dbReference>
<feature type="transmembrane region" description="Helical" evidence="1">
    <location>
        <begin position="61"/>
        <end position="82"/>
    </location>
</feature>
<dbReference type="Pfam" id="PF09852">
    <property type="entry name" value="DUF2079"/>
    <property type="match status" value="1"/>
</dbReference>
<evidence type="ECO:0000313" key="3">
    <source>
        <dbReference type="Proteomes" id="UP001204953"/>
    </source>
</evidence>
<evidence type="ECO:0000256" key="1">
    <source>
        <dbReference type="SAM" id="Phobius"/>
    </source>
</evidence>
<dbReference type="Proteomes" id="UP001204953">
    <property type="component" value="Unassembled WGS sequence"/>
</dbReference>
<reference evidence="2" key="1">
    <citation type="submission" date="2022-06" db="EMBL/GenBank/DDBJ databases">
        <title>New cyanobacteria of genus Symplocastrum in benthos of Lake Baikal.</title>
        <authorList>
            <person name="Sorokovikova E."/>
            <person name="Tikhonova I."/>
            <person name="Krasnopeev A."/>
            <person name="Evseev P."/>
            <person name="Gladkikh A."/>
            <person name="Belykh O."/>
        </authorList>
    </citation>
    <scope>NUCLEOTIDE SEQUENCE</scope>
    <source>
        <strain evidence="2">BBK-W-15</strain>
    </source>
</reference>
<organism evidence="2 3">
    <name type="scientific">Limnofasciculus baicalensis BBK-W-15</name>
    <dbReference type="NCBI Taxonomy" id="2699891"/>
    <lineage>
        <taxon>Bacteria</taxon>
        <taxon>Bacillati</taxon>
        <taxon>Cyanobacteriota</taxon>
        <taxon>Cyanophyceae</taxon>
        <taxon>Coleofasciculales</taxon>
        <taxon>Coleofasciculaceae</taxon>
        <taxon>Limnofasciculus</taxon>
        <taxon>Limnofasciculus baicalensis</taxon>
    </lineage>
</organism>
<dbReference type="AlphaFoldDB" id="A0AAE3GU04"/>
<proteinExistence type="predicted"/>
<feature type="transmembrane region" description="Helical" evidence="1">
    <location>
        <begin position="341"/>
        <end position="358"/>
    </location>
</feature>
<feature type="transmembrane region" description="Helical" evidence="1">
    <location>
        <begin position="312"/>
        <end position="329"/>
    </location>
</feature>